<accession>A0A4D6DX39</accession>
<dbReference type="GO" id="GO:0000272">
    <property type="term" value="P:polysaccharide catabolic process"/>
    <property type="evidence" value="ECO:0007669"/>
    <property type="project" value="UniProtKB-KW"/>
</dbReference>
<reference evidence="8 9" key="1">
    <citation type="submission" date="2019-03" db="EMBL/GenBank/DDBJ databases">
        <authorList>
            <person name="Kim S.G."/>
            <person name="Park S.C."/>
        </authorList>
    </citation>
    <scope>NUCLEOTIDE SEQUENCE [LARGE SCALE GENOMIC DNA]</scope>
</reference>
<feature type="compositionally biased region" description="Low complexity" evidence="6">
    <location>
        <begin position="2336"/>
        <end position="2381"/>
    </location>
</feature>
<evidence type="ECO:0000313" key="8">
    <source>
        <dbReference type="EMBL" id="QBZ70778.1"/>
    </source>
</evidence>
<keyword evidence="3" id="KW-0326">Glycosidase</keyword>
<evidence type="ECO:0000256" key="4">
    <source>
        <dbReference type="ARBA" id="ARBA00023326"/>
    </source>
</evidence>
<dbReference type="Proteomes" id="UP000297195">
    <property type="component" value="Segment"/>
</dbReference>
<keyword evidence="9" id="KW-1185">Reference proteome</keyword>
<protein>
    <submittedName>
        <fullName evidence="8">Putative endolysin</fullName>
    </submittedName>
</protein>
<evidence type="ECO:0000259" key="7">
    <source>
        <dbReference type="Pfam" id="PF00182"/>
    </source>
</evidence>
<dbReference type="Gene3D" id="1.10.530.10">
    <property type="match status" value="1"/>
</dbReference>
<gene>
    <name evidence="8" type="ORF">pETSU_197</name>
</gene>
<dbReference type="InterPro" id="IPR000726">
    <property type="entry name" value="Glyco_hydro_19_cat"/>
</dbReference>
<feature type="region of interest" description="Disordered" evidence="6">
    <location>
        <begin position="1355"/>
        <end position="1397"/>
    </location>
</feature>
<feature type="compositionally biased region" description="Polar residues" evidence="6">
    <location>
        <begin position="2312"/>
        <end position="2324"/>
    </location>
</feature>
<feature type="compositionally biased region" description="Polar residues" evidence="6">
    <location>
        <begin position="1971"/>
        <end position="1984"/>
    </location>
</feature>
<dbReference type="GO" id="GO:0016998">
    <property type="term" value="P:cell wall macromolecule catabolic process"/>
    <property type="evidence" value="ECO:0007669"/>
    <property type="project" value="InterPro"/>
</dbReference>
<feature type="region of interest" description="Disordered" evidence="6">
    <location>
        <begin position="2246"/>
        <end position="2393"/>
    </location>
</feature>
<organism evidence="8 9">
    <name type="scientific">Edwardsiella phage pEt-SU</name>
    <dbReference type="NCBI Taxonomy" id="2562142"/>
    <lineage>
        <taxon>Viruses</taxon>
        <taxon>Duplodnaviria</taxon>
        <taxon>Heunggongvirae</taxon>
        <taxon>Uroviricota</taxon>
        <taxon>Caudoviricetes</taxon>
        <taxon>Chimalliviridae</taxon>
        <taxon>Petsuvirus</taxon>
        <taxon>Petsuvirus pEtSU</taxon>
    </lineage>
</organism>
<dbReference type="PANTHER" id="PTHR22595:SF197">
    <property type="entry name" value="CHITINASE FAMILY PROTEIN"/>
    <property type="match status" value="1"/>
</dbReference>
<keyword evidence="4" id="KW-0624">Polysaccharide degradation</keyword>
<feature type="compositionally biased region" description="Basic residues" evidence="6">
    <location>
        <begin position="1365"/>
        <end position="1379"/>
    </location>
</feature>
<feature type="region of interest" description="Disordered" evidence="6">
    <location>
        <begin position="1199"/>
        <end position="1219"/>
    </location>
</feature>
<dbReference type="EMBL" id="MK689364">
    <property type="protein sequence ID" value="QBZ70778.1"/>
    <property type="molecule type" value="Genomic_DNA"/>
</dbReference>
<name>A0A4D6DX39_9CAUD</name>
<keyword evidence="1" id="KW-0378">Hydrolase</keyword>
<dbReference type="GO" id="GO:0006032">
    <property type="term" value="P:chitin catabolic process"/>
    <property type="evidence" value="ECO:0007669"/>
    <property type="project" value="InterPro"/>
</dbReference>
<feature type="domain" description="Glycoside hydrolase family 19 catalytic" evidence="7">
    <location>
        <begin position="2145"/>
        <end position="2199"/>
    </location>
</feature>
<feature type="coiled-coil region" evidence="5">
    <location>
        <begin position="762"/>
        <end position="789"/>
    </location>
</feature>
<evidence type="ECO:0000313" key="9">
    <source>
        <dbReference type="Proteomes" id="UP000297195"/>
    </source>
</evidence>
<evidence type="ECO:0000256" key="5">
    <source>
        <dbReference type="SAM" id="Coils"/>
    </source>
</evidence>
<feature type="compositionally biased region" description="Basic and acidic residues" evidence="6">
    <location>
        <begin position="1935"/>
        <end position="1967"/>
    </location>
</feature>
<dbReference type="Pfam" id="PF00182">
    <property type="entry name" value="Glyco_hydro_19"/>
    <property type="match status" value="1"/>
</dbReference>
<dbReference type="PANTHER" id="PTHR22595">
    <property type="entry name" value="CHITINASE-RELATED"/>
    <property type="match status" value="1"/>
</dbReference>
<evidence type="ECO:0000256" key="2">
    <source>
        <dbReference type="ARBA" id="ARBA00023277"/>
    </source>
</evidence>
<feature type="compositionally biased region" description="Gly residues" evidence="6">
    <location>
        <begin position="1199"/>
        <end position="1208"/>
    </location>
</feature>
<evidence type="ECO:0000256" key="3">
    <source>
        <dbReference type="ARBA" id="ARBA00023295"/>
    </source>
</evidence>
<evidence type="ECO:0000256" key="1">
    <source>
        <dbReference type="ARBA" id="ARBA00022801"/>
    </source>
</evidence>
<dbReference type="SUPFAM" id="SSF53955">
    <property type="entry name" value="Lysozyme-like"/>
    <property type="match status" value="1"/>
</dbReference>
<sequence>MKDDYEINWDSEDMFAGDYDFDMDFDMDPNAKKGFLGGFASGFLTGVTDGMVGTTDAKIRTLRTVLPSTWSTALDKAEFIHGRYQELKTEFQQENAQTFKSLQNIAGHLSEKMSDKMPNFVSEGINKFSEKDFSDWEKPSEYSSDLARMDDASDDEAEYAQDRALASQSSMFSSLSDSLNSMTAAATASLQSTIMGGNRQLVNIEGGVRDLLNYQRNVQARMDQAMLNLTARQYVQSSKFYKFMEAGVHEEIRQLKKILESSEKSDFEKTSTFAATKQAARDAALGAVGRRMGGLGEFMSTRFGKGARKDMYGTMGGIVDAAAMGLDMGVGEMSKGTIGDLLGQMVAGQAIEQLPYFFTHGPGKKMIDKLMKNNPAQAKWIRGQVKQLKDMGNVVSYLSTSGPGMVNRLAENYQAMDEMKFYDYDEYLQSLSPGEKPIPKNIWKVTNAASNVMKSKINSFMQDVGKSRGTQYTISKRDPREMAQPGHWKEMNNITLNEVIPGLISQTNQILEQIRTGRDDVEKVSYNYMRGQFMKESDRKVTTKADLMQHSDFKNIASAALEMADSLDTRKLLSPAAKKALALQIAKDVDAEKAFNPFYYLGDLPGVPPSQLKEIHAVMKLHFGIEDQDIVDFENGDAFTQLKMASKMPTRKGRERLATASVAAENLKSNYPNVTQRINLLRQTGNEQMLRDLGVIYTEGGVDKINAQMFHDRIGQYMDDPNNPELRGVVNGDSRGIDAPTRGLGLGGTSGAPAPIVQVSGQEELNDTLKQLNERLAGMISKNDEQSKRGELVNFDSMTGEITSIKDINQGILGKTTEMAETMSKFYEMAAAGKLLIGKLTVKEEREEEDAKLSIWKAVKSKFPKGFATKGMEFLANNSPLVLGGMLGGLSSAFISNPLLAAGVASAGLLAGGIVQYWGRQDAKAATGNAPSDDEDILNERGEPILAAQALKAEQYLDAVTRRVIKTWNDIKGPVYDTLNKVVIGVTTLSGKIFGPDGRAVVLNGLKRVKDAAVSAYGLLDPINRIKSAMQMGKDLIYQQDVYVRGDKEPRLLSIKFKSGEYFIRTDNNEFKSISGWNEINGPVYDEQGNQLVTQEEYEAGLITATGAAVRNVGAGAANMVGMATGLAKSGMDTLLGKLGYNKAPTAPGAAGGASGAMGSASGVERRLDRIYKLLEKQFGISIDDDALDSAMAAAGMGGAGSGGGSTGGNSNSSTSPFRLNSLSFKARQKEEEEKHKVNEAIISIAENTKGLGAGDGKDEKEGGIFSKLKGFIGGIATFGMNLIKNPIGTIGGLIFGSLVKSTERLGKIGKLLFNGVLGAASPIYKLMKWGFSSLAKAFMGGKMVRGAMDALDGPDVDVEQHGQSGKKKKGKAGKKGKGAKAGGRTRTPKTRGKFKIGNPMSMVVGTGLSWALGEAMGDDEIPASPTENADIGIGDRDPVTGHYRTAGDAGIEALTSWLPQGQLAKAAVDSAISSDTRQTLDNYGLFWSSDGKFFFNRNTMEKHEDEVRGIAKDETGYGLIKDPGKPSRQRSIRLAMYGIKDSSSPLGRRVLLLEKLLYPWVAIRGDRASLKPDTPIEKILTQFVEATSAPYKDNNAISSWYTARFKPIFLMYNAAISVARMGDLDEFDAKQSFEVVQVVSRVSEAIATMDPFPYNIDIRIDNTEGIMNEELTRHTVTAMFERLSKDFPPPDENAVEKIATDADTAKKLETQGTPTSAVPTHEQASQDIMGKKAALASQQAIDAKFQQPAKVSEIDISDMMPGGDQPMDAFVMTRLAAYGNIDNMPWRVAAVLRLERYMENFIMVMGDDARFTGKSGQVLELFKASFRLDTDIAINNWMTWFRDRFLPVLMTYVKGVKKYKGTMPSVGWKSLSATNRAQIAHQLTEQLVVVNDQQVSVWEIEASPFPSSKSGKWADRAKKYLEILDAKAAQARLRDPELEDMSSRTMEEKDPQKFAKDEAETKEKAKQTTLEIQQRASGSSPNTFGGAMPGFGGAGGQTAMSQGGYYPNATMSAPGGPAGSAGEFMGKANENFNPEFIKQAGEDKGVKMSLEQGEKLMLNHLVKAGFKDNKVLALALAMARKETGNYQNTVENTNWSAPTLLKYFKNVPDAATAQKVAAMSPAERAMWVYGRAPKGPQLGNSKPEDGWNYRGRGFFQLTGKSNYEKFKKDTGIDVVSNPKLVSEDPNVMAESAVWYLKNNPAMKSIAKSGDFDTAVRGINGGNAVPATDERRKYYNDYLNKLRSGDIDLGDTSGAADAADPDAADPMAGGGKAPTAADQNAPPEQVAGQTAVKEAGAKAETVSDILAKEQKPPSNVGSTASAGSASPLDPSTKGTAAADAIESSAASESGSSSATDSSSAPSTASAASAPAVKAPEVAPAAPQGPIKAEVALPDNLQTTDTTVAGILSQTNQLLTQLVQGQKKGDGGNVVDMR</sequence>
<evidence type="ECO:0000256" key="6">
    <source>
        <dbReference type="SAM" id="MobiDB-lite"/>
    </source>
</evidence>
<proteinExistence type="predicted"/>
<keyword evidence="2" id="KW-0119">Carbohydrate metabolism</keyword>
<dbReference type="GO" id="GO:0004568">
    <property type="term" value="F:chitinase activity"/>
    <property type="evidence" value="ECO:0007669"/>
    <property type="project" value="InterPro"/>
</dbReference>
<dbReference type="InterPro" id="IPR023346">
    <property type="entry name" value="Lysozyme-like_dom_sf"/>
</dbReference>
<feature type="region of interest" description="Disordered" evidence="6">
    <location>
        <begin position="1935"/>
        <end position="1996"/>
    </location>
</feature>
<keyword evidence="5" id="KW-0175">Coiled coil</keyword>